<evidence type="ECO:0000313" key="8">
    <source>
        <dbReference type="EMBL" id="MDO8106274.1"/>
    </source>
</evidence>
<keyword evidence="3" id="KW-1003">Cell membrane</keyword>
<dbReference type="PANTHER" id="PTHR34584:SF1">
    <property type="entry name" value="NA(+)_H(+) ANTIPORTER SUBUNIT E1"/>
    <property type="match status" value="1"/>
</dbReference>
<comment type="caution">
    <text evidence="8">The sequence shown here is derived from an EMBL/GenBank/DDBJ whole genome shotgun (WGS) entry which is preliminary data.</text>
</comment>
<evidence type="ECO:0000256" key="1">
    <source>
        <dbReference type="ARBA" id="ARBA00004651"/>
    </source>
</evidence>
<keyword evidence="4 7" id="KW-0812">Transmembrane</keyword>
<comment type="similarity">
    <text evidence="2">Belongs to the CPA3 antiporters (TC 2.A.63) subunit E family.</text>
</comment>
<accession>A0ABT9D621</accession>
<gene>
    <name evidence="8" type="ORF">Q6348_03585</name>
</gene>
<comment type="subcellular location">
    <subcellularLocation>
        <location evidence="1">Cell membrane</location>
        <topology evidence="1">Multi-pass membrane protein</topology>
    </subcellularLocation>
</comment>
<dbReference type="Pfam" id="PF01899">
    <property type="entry name" value="MNHE"/>
    <property type="match status" value="1"/>
</dbReference>
<protein>
    <submittedName>
        <fullName evidence="8">Na+/H+ antiporter subunit E</fullName>
    </submittedName>
</protein>
<evidence type="ECO:0000256" key="3">
    <source>
        <dbReference type="ARBA" id="ARBA00022475"/>
    </source>
</evidence>
<keyword evidence="5 7" id="KW-1133">Transmembrane helix</keyword>
<evidence type="ECO:0000256" key="4">
    <source>
        <dbReference type="ARBA" id="ARBA00022692"/>
    </source>
</evidence>
<evidence type="ECO:0000256" key="5">
    <source>
        <dbReference type="ARBA" id="ARBA00022989"/>
    </source>
</evidence>
<dbReference type="Proteomes" id="UP001232536">
    <property type="component" value="Unassembled WGS sequence"/>
</dbReference>
<dbReference type="RefSeq" id="WP_304599952.1">
    <property type="nucleotide sequence ID" value="NZ_JAUQYP010000001.1"/>
</dbReference>
<evidence type="ECO:0000313" key="9">
    <source>
        <dbReference type="Proteomes" id="UP001232536"/>
    </source>
</evidence>
<evidence type="ECO:0000256" key="7">
    <source>
        <dbReference type="SAM" id="Phobius"/>
    </source>
</evidence>
<reference evidence="8 9" key="1">
    <citation type="submission" date="2023-07" db="EMBL/GenBank/DDBJ databases">
        <title>Description of novel actinomycetes strains, isolated from tidal flat sediment.</title>
        <authorList>
            <person name="Lu C."/>
        </authorList>
    </citation>
    <scope>NUCLEOTIDE SEQUENCE [LARGE SCALE GENOMIC DNA]</scope>
    <source>
        <strain evidence="8 9">SYSU T00b441</strain>
    </source>
</reference>
<evidence type="ECO:0000256" key="2">
    <source>
        <dbReference type="ARBA" id="ARBA00006228"/>
    </source>
</evidence>
<evidence type="ECO:0000256" key="6">
    <source>
        <dbReference type="ARBA" id="ARBA00023136"/>
    </source>
</evidence>
<proteinExistence type="inferred from homology"/>
<dbReference type="EMBL" id="JAUQYP010000001">
    <property type="protein sequence ID" value="MDO8106274.1"/>
    <property type="molecule type" value="Genomic_DNA"/>
</dbReference>
<feature type="transmembrane region" description="Helical" evidence="7">
    <location>
        <begin position="34"/>
        <end position="51"/>
    </location>
</feature>
<dbReference type="PANTHER" id="PTHR34584">
    <property type="entry name" value="NA(+)/H(+) ANTIPORTER SUBUNIT E1"/>
    <property type="match status" value="1"/>
</dbReference>
<keyword evidence="6 7" id="KW-0472">Membrane</keyword>
<feature type="transmembrane region" description="Helical" evidence="7">
    <location>
        <begin position="12"/>
        <end position="28"/>
    </location>
</feature>
<organism evidence="8 9">
    <name type="scientific">Actinotalea lenta</name>
    <dbReference type="NCBI Taxonomy" id="3064654"/>
    <lineage>
        <taxon>Bacteria</taxon>
        <taxon>Bacillati</taxon>
        <taxon>Actinomycetota</taxon>
        <taxon>Actinomycetes</taxon>
        <taxon>Micrococcales</taxon>
        <taxon>Cellulomonadaceae</taxon>
        <taxon>Actinotalea</taxon>
    </lineage>
</organism>
<name>A0ABT9D621_9CELL</name>
<dbReference type="NCBIfam" id="NF006521">
    <property type="entry name" value="PRK08965.1-5"/>
    <property type="match status" value="1"/>
</dbReference>
<keyword evidence="9" id="KW-1185">Reference proteome</keyword>
<dbReference type="InterPro" id="IPR002758">
    <property type="entry name" value="Cation_antiport_E"/>
</dbReference>
<sequence>MSLHPRRRPGAGFHVLTIAWLTAVWVALWGELSIANVLAGLAVALLVVRSLPMPSIDFHGRVRPVGLVRLAWHFVRDLVVASVQVAWLALTGRRPRSAVIRVRLRSHSDLYLTLTAQLCSLIPGSVVVEAHRHDGVLYVHLLDVADADVAVAHADVLAIEERVLRALGSDDELRDAGLEVGR</sequence>